<evidence type="ECO:0000313" key="2">
    <source>
        <dbReference type="Proteomes" id="UP000245207"/>
    </source>
</evidence>
<accession>A0A2U1NQQ9</accession>
<dbReference type="EMBL" id="PKPP01002346">
    <property type="protein sequence ID" value="PWA75842.1"/>
    <property type="molecule type" value="Genomic_DNA"/>
</dbReference>
<gene>
    <name evidence="1" type="ORF">CTI12_AA240680</name>
</gene>
<evidence type="ECO:0000313" key="1">
    <source>
        <dbReference type="EMBL" id="PWA75842.1"/>
    </source>
</evidence>
<organism evidence="1 2">
    <name type="scientific">Artemisia annua</name>
    <name type="common">Sweet wormwood</name>
    <dbReference type="NCBI Taxonomy" id="35608"/>
    <lineage>
        <taxon>Eukaryota</taxon>
        <taxon>Viridiplantae</taxon>
        <taxon>Streptophyta</taxon>
        <taxon>Embryophyta</taxon>
        <taxon>Tracheophyta</taxon>
        <taxon>Spermatophyta</taxon>
        <taxon>Magnoliopsida</taxon>
        <taxon>eudicotyledons</taxon>
        <taxon>Gunneridae</taxon>
        <taxon>Pentapetalae</taxon>
        <taxon>asterids</taxon>
        <taxon>campanulids</taxon>
        <taxon>Asterales</taxon>
        <taxon>Asteraceae</taxon>
        <taxon>Asteroideae</taxon>
        <taxon>Anthemideae</taxon>
        <taxon>Artemisiinae</taxon>
        <taxon>Artemisia</taxon>
    </lineage>
</organism>
<proteinExistence type="predicted"/>
<dbReference type="Proteomes" id="UP000245207">
    <property type="component" value="Unassembled WGS sequence"/>
</dbReference>
<dbReference type="OrthoDB" id="431378at2759"/>
<sequence length="140" mass="16056">MVAFCETISFVPNVWHCRTFQPSGLFVTRVDMQGSTPGLHAIFTGEDGTWDAWLKIPSSEFSSTVHFQGTGIKLRRGYAPSQSPKPTHDELRQQIEEEMDDYYLQQQFIGDLEFFDKSLILGLLNQLWKISINIPETQNK</sequence>
<comment type="caution">
    <text evidence="1">The sequence shown here is derived from an EMBL/GenBank/DDBJ whole genome shotgun (WGS) entry which is preliminary data.</text>
</comment>
<keyword evidence="2" id="KW-1185">Reference proteome</keyword>
<dbReference type="AlphaFoldDB" id="A0A2U1NQQ9"/>
<dbReference type="STRING" id="35608.A0A2U1NQQ9"/>
<name>A0A2U1NQQ9_ARTAN</name>
<reference evidence="1 2" key="1">
    <citation type="journal article" date="2018" name="Mol. Plant">
        <title>The genome of Artemisia annua provides insight into the evolution of Asteraceae family and artemisinin biosynthesis.</title>
        <authorList>
            <person name="Shen Q."/>
            <person name="Zhang L."/>
            <person name="Liao Z."/>
            <person name="Wang S."/>
            <person name="Yan T."/>
            <person name="Shi P."/>
            <person name="Liu M."/>
            <person name="Fu X."/>
            <person name="Pan Q."/>
            <person name="Wang Y."/>
            <person name="Lv Z."/>
            <person name="Lu X."/>
            <person name="Zhang F."/>
            <person name="Jiang W."/>
            <person name="Ma Y."/>
            <person name="Chen M."/>
            <person name="Hao X."/>
            <person name="Li L."/>
            <person name="Tang Y."/>
            <person name="Lv G."/>
            <person name="Zhou Y."/>
            <person name="Sun X."/>
            <person name="Brodelius P.E."/>
            <person name="Rose J.K.C."/>
            <person name="Tang K."/>
        </authorList>
    </citation>
    <scope>NUCLEOTIDE SEQUENCE [LARGE SCALE GENOMIC DNA]</scope>
    <source>
        <strain evidence="2">cv. Huhao1</strain>
        <tissue evidence="1">Leaf</tissue>
    </source>
</reference>
<protein>
    <submittedName>
        <fullName evidence="1">Shoot gravitropism 2 (SGR2)</fullName>
    </submittedName>
</protein>